<evidence type="ECO:0000313" key="6">
    <source>
        <dbReference type="Proteomes" id="UP000596742"/>
    </source>
</evidence>
<dbReference type="InterPro" id="IPR042637">
    <property type="entry name" value="AN34A/B/C"/>
</dbReference>
<comment type="caution">
    <text evidence="5">The sequence shown here is derived from an EMBL/GenBank/DDBJ whole genome shotgun (WGS) entry which is preliminary data.</text>
</comment>
<keyword evidence="6" id="KW-1185">Reference proteome</keyword>
<dbReference type="PROSITE" id="PS50088">
    <property type="entry name" value="ANK_REPEAT"/>
    <property type="match status" value="2"/>
</dbReference>
<feature type="repeat" description="ANK" evidence="4">
    <location>
        <begin position="79"/>
        <end position="112"/>
    </location>
</feature>
<dbReference type="Pfam" id="PF12796">
    <property type="entry name" value="Ank_2"/>
    <property type="match status" value="1"/>
</dbReference>
<evidence type="ECO:0000256" key="4">
    <source>
        <dbReference type="PROSITE-ProRule" id="PRU00023"/>
    </source>
</evidence>
<organism evidence="5 6">
    <name type="scientific">Mytilus galloprovincialis</name>
    <name type="common">Mediterranean mussel</name>
    <dbReference type="NCBI Taxonomy" id="29158"/>
    <lineage>
        <taxon>Eukaryota</taxon>
        <taxon>Metazoa</taxon>
        <taxon>Spiralia</taxon>
        <taxon>Lophotrochozoa</taxon>
        <taxon>Mollusca</taxon>
        <taxon>Bivalvia</taxon>
        <taxon>Autobranchia</taxon>
        <taxon>Pteriomorphia</taxon>
        <taxon>Mytilida</taxon>
        <taxon>Mytiloidea</taxon>
        <taxon>Mytilidae</taxon>
        <taxon>Mytilinae</taxon>
        <taxon>Mytilus</taxon>
    </lineage>
</organism>
<keyword evidence="2" id="KW-0677">Repeat</keyword>
<protein>
    <submittedName>
        <fullName evidence="5">Uncharacterized protein</fullName>
    </submittedName>
</protein>
<dbReference type="Gene3D" id="1.25.40.20">
    <property type="entry name" value="Ankyrin repeat-containing domain"/>
    <property type="match status" value="1"/>
</dbReference>
<dbReference type="SMART" id="SM00248">
    <property type="entry name" value="ANK"/>
    <property type="match status" value="3"/>
</dbReference>
<reference evidence="5" key="1">
    <citation type="submission" date="2018-11" db="EMBL/GenBank/DDBJ databases">
        <authorList>
            <person name="Alioto T."/>
            <person name="Alioto T."/>
        </authorList>
    </citation>
    <scope>NUCLEOTIDE SEQUENCE</scope>
</reference>
<accession>A0A8B6GNV1</accession>
<feature type="repeat" description="ANK" evidence="4">
    <location>
        <begin position="38"/>
        <end position="78"/>
    </location>
</feature>
<dbReference type="PROSITE" id="PS50297">
    <property type="entry name" value="ANK_REP_REGION"/>
    <property type="match status" value="1"/>
</dbReference>
<gene>
    <name evidence="5" type="ORF">MGAL_10B048899</name>
</gene>
<dbReference type="PANTHER" id="PTHR24156">
    <property type="entry name" value="ANK_REP_REGION DOMAIN-CONTAINING PROTEIN"/>
    <property type="match status" value="1"/>
</dbReference>
<dbReference type="Proteomes" id="UP000596742">
    <property type="component" value="Unassembled WGS sequence"/>
</dbReference>
<dbReference type="AlphaFoldDB" id="A0A8B6GNV1"/>
<comment type="similarity">
    <text evidence="1">Belongs to the ANKRD34 family.</text>
</comment>
<dbReference type="EMBL" id="UYJE01008760">
    <property type="protein sequence ID" value="VDI67017.1"/>
    <property type="molecule type" value="Genomic_DNA"/>
</dbReference>
<keyword evidence="3 4" id="KW-0040">ANK repeat</keyword>
<evidence type="ECO:0000313" key="5">
    <source>
        <dbReference type="EMBL" id="VDI67017.1"/>
    </source>
</evidence>
<dbReference type="OrthoDB" id="539213at2759"/>
<dbReference type="SUPFAM" id="SSF48403">
    <property type="entry name" value="Ankyrin repeat"/>
    <property type="match status" value="1"/>
</dbReference>
<sequence length="321" mass="36885">MDQCQNKEMMLKAVAQRKIKLVKLLLDGGVDVNFQGYDGKTPLIVACSFQHQHQDSDSLIMLINLLIKGGVNINAQDMKGRTALMYAVRHVLATDIIQLLLDNGADPNILDDEGRNTYYYIRRNIWPRYKSILRTYLKSHHNTTVSENNHNNHDLQRVNDYHLLYYNNDSLSTSSGTLDNINRRASDPSASCHLNKVKLLPKRKCKSYSTEFRFSCNLIPEENESDITMEEPIEEFRNGKTNKQCTHDLDQFLMNKEDYHSANRKKQFLSTYSCKTKLNNIKSKNGFKSRKDNLQHGVSDVDKTIVKNGFKSIPVKLPPIS</sequence>
<evidence type="ECO:0000256" key="1">
    <source>
        <dbReference type="ARBA" id="ARBA00010029"/>
    </source>
</evidence>
<dbReference type="InterPro" id="IPR002110">
    <property type="entry name" value="Ankyrin_rpt"/>
</dbReference>
<proteinExistence type="inferred from homology"/>
<dbReference type="InterPro" id="IPR036770">
    <property type="entry name" value="Ankyrin_rpt-contain_sf"/>
</dbReference>
<dbReference type="PANTHER" id="PTHR24156:SF3">
    <property type="entry name" value="ANKYRIN REPEAT DOMAIN-CONTAINING PROTEIN 34C-LIKE"/>
    <property type="match status" value="1"/>
</dbReference>
<name>A0A8B6GNV1_MYTGA</name>
<evidence type="ECO:0000256" key="2">
    <source>
        <dbReference type="ARBA" id="ARBA00022737"/>
    </source>
</evidence>
<evidence type="ECO:0000256" key="3">
    <source>
        <dbReference type="ARBA" id="ARBA00023043"/>
    </source>
</evidence>